<dbReference type="EMBL" id="FCQH01000010">
    <property type="protein sequence ID" value="CVK99221.1"/>
    <property type="molecule type" value="Genomic_DNA"/>
</dbReference>
<keyword evidence="3" id="KW-1185">Reference proteome</keyword>
<dbReference type="Proteomes" id="UP000184255">
    <property type="component" value="Unassembled WGS sequence"/>
</dbReference>
<evidence type="ECO:0000256" key="1">
    <source>
        <dbReference type="SAM" id="MobiDB-lite"/>
    </source>
</evidence>
<sequence length="163" mass="18123">MQYHSDQKETCDQIADQVTKNVTGIVLQAVHDMIQPLSNSLAQCVDTLAKHNTNVAGDQVNLATRDLKDMKQVLNSIVETSRVQLEASQSEGATIQELLLPAMTEHRKDIDNLVQRATKIEERTSDVEEYLELQLADKGGDSVRNAPQDEHHTFYNHEEAGGG</sequence>
<reference evidence="3" key="1">
    <citation type="journal article" date="2016" name="Genome Biol. Evol.">
        <title>Comparative 'omics' of the Fusarium fujikuroi species complex highlights differences in genetic potential and metabolite synthesis.</title>
        <authorList>
            <person name="Niehaus E.-M."/>
            <person name="Muensterkoetter M."/>
            <person name="Proctor R.H."/>
            <person name="Brown D.W."/>
            <person name="Sharon A."/>
            <person name="Idan Y."/>
            <person name="Oren-Young L."/>
            <person name="Sieber C.M."/>
            <person name="Novak O."/>
            <person name="Pencik A."/>
            <person name="Tarkowska D."/>
            <person name="Hromadova K."/>
            <person name="Freeman S."/>
            <person name="Maymon M."/>
            <person name="Elazar M."/>
            <person name="Youssef S.A."/>
            <person name="El-Shabrawy E.S.M."/>
            <person name="Shalaby A.B.A."/>
            <person name="Houterman P."/>
            <person name="Brock N.L."/>
            <person name="Burkhardt I."/>
            <person name="Tsavkelova E.A."/>
            <person name="Dickschat J.S."/>
            <person name="Galuszka P."/>
            <person name="Gueldener U."/>
            <person name="Tudzynski B."/>
        </authorList>
    </citation>
    <scope>NUCLEOTIDE SEQUENCE [LARGE SCALE GENOMIC DNA]</scope>
    <source>
        <strain evidence="3">MRC7560</strain>
    </source>
</reference>
<evidence type="ECO:0000313" key="3">
    <source>
        <dbReference type="Proteomes" id="UP000184255"/>
    </source>
</evidence>
<dbReference type="AlphaFoldDB" id="A0A1L7TVE4"/>
<name>A0A1L7TVE4_FUSMA</name>
<accession>A0A1L7TVE4</accession>
<comment type="caution">
    <text evidence="2">The sequence shown here is derived from an EMBL/GenBank/DDBJ whole genome shotgun (WGS) entry which is preliminary data.</text>
</comment>
<feature type="compositionally biased region" description="Basic and acidic residues" evidence="1">
    <location>
        <begin position="147"/>
        <end position="163"/>
    </location>
</feature>
<gene>
    <name evidence="2" type="ORF">FMAN_02111</name>
</gene>
<dbReference type="GeneID" id="65081383"/>
<feature type="region of interest" description="Disordered" evidence="1">
    <location>
        <begin position="139"/>
        <end position="163"/>
    </location>
</feature>
<dbReference type="RefSeq" id="XP_041685591.1">
    <property type="nucleotide sequence ID" value="XM_041835426.1"/>
</dbReference>
<protein>
    <submittedName>
        <fullName evidence="2">Uncharacterized protein</fullName>
    </submittedName>
</protein>
<dbReference type="VEuPathDB" id="FungiDB:FMAN_02111"/>
<proteinExistence type="predicted"/>
<organism evidence="2 3">
    <name type="scientific">Fusarium mangiferae</name>
    <name type="common">Mango malformation disease fungus</name>
    <dbReference type="NCBI Taxonomy" id="192010"/>
    <lineage>
        <taxon>Eukaryota</taxon>
        <taxon>Fungi</taxon>
        <taxon>Dikarya</taxon>
        <taxon>Ascomycota</taxon>
        <taxon>Pezizomycotina</taxon>
        <taxon>Sordariomycetes</taxon>
        <taxon>Hypocreomycetidae</taxon>
        <taxon>Hypocreales</taxon>
        <taxon>Nectriaceae</taxon>
        <taxon>Fusarium</taxon>
        <taxon>Fusarium fujikuroi species complex</taxon>
    </lineage>
</organism>
<evidence type="ECO:0000313" key="2">
    <source>
        <dbReference type="EMBL" id="CVK99221.1"/>
    </source>
</evidence>